<feature type="region of interest" description="Disordered" evidence="1">
    <location>
        <begin position="20"/>
        <end position="76"/>
    </location>
</feature>
<dbReference type="EMBL" id="JQSG02000003">
    <property type="protein sequence ID" value="OBS09513.1"/>
    <property type="molecule type" value="Genomic_DNA"/>
</dbReference>
<feature type="compositionally biased region" description="Basic residues" evidence="1">
    <location>
        <begin position="32"/>
        <end position="42"/>
    </location>
</feature>
<reference evidence="2 3" key="1">
    <citation type="journal article" date="2014" name="Genome Announc.">
        <title>Draft Genome Sequence of the Iron-Oxidizing, Acidophilic, and Halotolerant 'Thiobacillus prosperus' Type Strain DSM 5130.</title>
        <authorList>
            <person name="Ossandon F.J."/>
            <person name="Cardenas J.P."/>
            <person name="Corbett M."/>
            <person name="Quatrini R."/>
            <person name="Holmes D.S."/>
            <person name="Watkin E."/>
        </authorList>
    </citation>
    <scope>NUCLEOTIDE SEQUENCE [LARGE SCALE GENOMIC DNA]</scope>
    <source>
        <strain evidence="2 3">DSM 5130</strain>
    </source>
</reference>
<keyword evidence="3" id="KW-1185">Reference proteome</keyword>
<evidence type="ECO:0000313" key="2">
    <source>
        <dbReference type="EMBL" id="OBS09513.1"/>
    </source>
</evidence>
<dbReference type="AlphaFoldDB" id="A0A1A6C4M6"/>
<proteinExistence type="predicted"/>
<sequence length="76" mass="8608">MTLVSRDVWRGKADEKPWCAGRRARAAAPSPARRRPFLRTRLPRASYPDGYRIDELGSPPDAQGPRRRPPAAARRD</sequence>
<organism evidence="2 3">
    <name type="scientific">Acidihalobacter prosperus</name>
    <dbReference type="NCBI Taxonomy" id="160660"/>
    <lineage>
        <taxon>Bacteria</taxon>
        <taxon>Pseudomonadati</taxon>
        <taxon>Pseudomonadota</taxon>
        <taxon>Gammaproteobacteria</taxon>
        <taxon>Chromatiales</taxon>
        <taxon>Ectothiorhodospiraceae</taxon>
        <taxon>Acidihalobacter</taxon>
    </lineage>
</organism>
<gene>
    <name evidence="2" type="ORF">Thpro_021841</name>
</gene>
<evidence type="ECO:0000256" key="1">
    <source>
        <dbReference type="SAM" id="MobiDB-lite"/>
    </source>
</evidence>
<name>A0A1A6C4M6_9GAMM</name>
<comment type="caution">
    <text evidence="2">The sequence shown here is derived from an EMBL/GenBank/DDBJ whole genome shotgun (WGS) entry which is preliminary data.</text>
</comment>
<protein>
    <submittedName>
        <fullName evidence="2">Uncharacterized protein</fullName>
    </submittedName>
</protein>
<dbReference type="Proteomes" id="UP000029273">
    <property type="component" value="Unassembled WGS sequence"/>
</dbReference>
<accession>A0A1A6C4M6</accession>
<evidence type="ECO:0000313" key="3">
    <source>
        <dbReference type="Proteomes" id="UP000029273"/>
    </source>
</evidence>